<protein>
    <recommendedName>
        <fullName evidence="5">Outer membrane protein beta-barrel domain-containing protein</fullName>
    </recommendedName>
</protein>
<dbReference type="AlphaFoldDB" id="A0A841R3Z0"/>
<dbReference type="EMBL" id="JACHGJ010000001">
    <property type="protein sequence ID" value="MBB6478585.1"/>
    <property type="molecule type" value="Genomic_DNA"/>
</dbReference>
<reference evidence="3 4" key="1">
    <citation type="submission" date="2020-08" db="EMBL/GenBank/DDBJ databases">
        <title>Genomic Encyclopedia of Type Strains, Phase IV (KMG-IV): sequencing the most valuable type-strain genomes for metagenomic binning, comparative biology and taxonomic classification.</title>
        <authorList>
            <person name="Goeker M."/>
        </authorList>
    </citation>
    <scope>NUCLEOTIDE SEQUENCE [LARGE SCALE GENOMIC DNA]</scope>
    <source>
        <strain evidence="3 4">DSM 2461</strain>
    </source>
</reference>
<dbReference type="Proteomes" id="UP000587760">
    <property type="component" value="Unassembled WGS sequence"/>
</dbReference>
<feature type="chain" id="PRO_5032433161" description="Outer membrane protein beta-barrel domain-containing protein" evidence="2">
    <location>
        <begin position="22"/>
        <end position="272"/>
    </location>
</feature>
<organism evidence="3 4">
    <name type="scientific">Spirochaeta isovalerica</name>
    <dbReference type="NCBI Taxonomy" id="150"/>
    <lineage>
        <taxon>Bacteria</taxon>
        <taxon>Pseudomonadati</taxon>
        <taxon>Spirochaetota</taxon>
        <taxon>Spirochaetia</taxon>
        <taxon>Spirochaetales</taxon>
        <taxon>Spirochaetaceae</taxon>
        <taxon>Spirochaeta</taxon>
    </lineage>
</organism>
<evidence type="ECO:0000256" key="1">
    <source>
        <dbReference type="SAM" id="MobiDB-lite"/>
    </source>
</evidence>
<feature type="signal peptide" evidence="2">
    <location>
        <begin position="1"/>
        <end position="21"/>
    </location>
</feature>
<evidence type="ECO:0000313" key="4">
    <source>
        <dbReference type="Proteomes" id="UP000587760"/>
    </source>
</evidence>
<accession>A0A841R3Z0</accession>
<evidence type="ECO:0008006" key="5">
    <source>
        <dbReference type="Google" id="ProtNLM"/>
    </source>
</evidence>
<sequence>MKKLLIIFAYSLLLATPLALYSDDLEDFKNKVEQEEEKNNENSEDRDNSGNSKEKEHPFLRFLWDITFYLWFIHNDSVYYAPYPYELSSYREGTSFIAIDNGTEEEVKALNKTRKNYHFAIYGGGTFNEAFSTFGAMTRITGKFVNHMGPEIEYRFMADDSGYLHFLTTGINLAFFQTDYLAMDFYLEGAFFMGILQRTGISLGSAIYTYPVKPLSFEIRGGAVLFPSITFGELNIKAGLHMDRYEIFADFHTLQSQTSALYSFGFGVGVHF</sequence>
<dbReference type="RefSeq" id="WP_184742565.1">
    <property type="nucleotide sequence ID" value="NZ_JACHGJ010000001.1"/>
</dbReference>
<name>A0A841R3Z0_9SPIO</name>
<gene>
    <name evidence="3" type="ORF">HNR50_000218</name>
</gene>
<proteinExistence type="predicted"/>
<keyword evidence="2" id="KW-0732">Signal</keyword>
<evidence type="ECO:0000256" key="2">
    <source>
        <dbReference type="SAM" id="SignalP"/>
    </source>
</evidence>
<feature type="region of interest" description="Disordered" evidence="1">
    <location>
        <begin position="32"/>
        <end position="54"/>
    </location>
</feature>
<evidence type="ECO:0000313" key="3">
    <source>
        <dbReference type="EMBL" id="MBB6478585.1"/>
    </source>
</evidence>
<keyword evidence="4" id="KW-1185">Reference proteome</keyword>
<comment type="caution">
    <text evidence="3">The sequence shown here is derived from an EMBL/GenBank/DDBJ whole genome shotgun (WGS) entry which is preliminary data.</text>
</comment>